<dbReference type="AlphaFoldDB" id="A0A5J4FWR6"/>
<name>A0A5J4FWR6_9FLAO</name>
<dbReference type="EMBL" id="BKCF01000001">
    <property type="protein sequence ID" value="GEQ84536.1"/>
    <property type="molecule type" value="Genomic_DNA"/>
</dbReference>
<reference evidence="1 2" key="1">
    <citation type="submission" date="2019-08" db="EMBL/GenBank/DDBJ databases">
        <title>Ulvibacter marinistellae sp. nov., isolated from a starfish, Patiria pectinifera.</title>
        <authorList>
            <person name="Kawano K."/>
            <person name="Ushijima N."/>
            <person name="Kihara M."/>
            <person name="Itoh H."/>
        </authorList>
    </citation>
    <scope>NUCLEOTIDE SEQUENCE [LARGE SCALE GENOMIC DNA]</scope>
    <source>
        <strain evidence="1 2">KK4</strain>
    </source>
</reference>
<evidence type="ECO:0000313" key="2">
    <source>
        <dbReference type="Proteomes" id="UP000326994"/>
    </source>
</evidence>
<dbReference type="SUPFAM" id="SSF69318">
    <property type="entry name" value="Integrin alpha N-terminal domain"/>
    <property type="match status" value="1"/>
</dbReference>
<comment type="caution">
    <text evidence="1">The sequence shown here is derived from an EMBL/GenBank/DDBJ whole genome shotgun (WGS) entry which is preliminary data.</text>
</comment>
<dbReference type="Proteomes" id="UP000326994">
    <property type="component" value="Unassembled WGS sequence"/>
</dbReference>
<sequence>MDEVDYYDEKRTKEQVALDKKLLFEQFPDYAQTIVNGEITVVKEAGNYLATFINSVTYNGVTANYPSFLAVSFKNGEFRILREGVTPDAVNLDAPIFPKNRMNNAQLIKSPRLYGDFNGDELSDYAFVESPVISSNTATANQNTETVFCEGVCTSIIRFSNSTLKSINVENAYKSQLENLRDLNGDGADEIGFWSFKDNSKSLYIYDVANSKLITPPLVINTAIHKKIKLIDVIKKTGPSKITVTESVNVDGKWKLVSRVVGVE</sequence>
<organism evidence="1 2">
    <name type="scientific">Patiriisocius marinistellae</name>
    <dbReference type="NCBI Taxonomy" id="2494560"/>
    <lineage>
        <taxon>Bacteria</taxon>
        <taxon>Pseudomonadati</taxon>
        <taxon>Bacteroidota</taxon>
        <taxon>Flavobacteriia</taxon>
        <taxon>Flavobacteriales</taxon>
        <taxon>Flavobacteriaceae</taxon>
        <taxon>Patiriisocius</taxon>
    </lineage>
</organism>
<accession>A0A5J4FWR6</accession>
<evidence type="ECO:0000313" key="1">
    <source>
        <dbReference type="EMBL" id="GEQ84536.1"/>
    </source>
</evidence>
<gene>
    <name evidence="1" type="ORF">ULMS_00440</name>
</gene>
<proteinExistence type="predicted"/>
<dbReference type="InterPro" id="IPR028994">
    <property type="entry name" value="Integrin_alpha_N"/>
</dbReference>
<keyword evidence="2" id="KW-1185">Reference proteome</keyword>
<protein>
    <submittedName>
        <fullName evidence="1">Uncharacterized protein</fullName>
    </submittedName>
</protein>